<dbReference type="InterPro" id="IPR029068">
    <property type="entry name" value="Glyas_Bleomycin-R_OHBP_Dase"/>
</dbReference>
<gene>
    <name evidence="2" type="ORF">QJV33_09755</name>
</gene>
<dbReference type="SUPFAM" id="SSF54593">
    <property type="entry name" value="Glyoxalase/Bleomycin resistance protein/Dihydroxybiphenyl dioxygenase"/>
    <property type="match status" value="1"/>
</dbReference>
<evidence type="ECO:0000259" key="1">
    <source>
        <dbReference type="PROSITE" id="PS51819"/>
    </source>
</evidence>
<dbReference type="Gene3D" id="3.10.180.10">
    <property type="entry name" value="2,3-Dihydroxybiphenyl 1,2-Dioxygenase, domain 1"/>
    <property type="match status" value="1"/>
</dbReference>
<name>A0ABT6Q9G7_9PROT</name>
<dbReference type="PANTHER" id="PTHR35006:SF1">
    <property type="entry name" value="BLL2941 PROTEIN"/>
    <property type="match status" value="1"/>
</dbReference>
<dbReference type="Proteomes" id="UP001431775">
    <property type="component" value="Unassembled WGS sequence"/>
</dbReference>
<dbReference type="RefSeq" id="WP_281463415.1">
    <property type="nucleotide sequence ID" value="NZ_JASBAN010000001.1"/>
</dbReference>
<dbReference type="PROSITE" id="PS51819">
    <property type="entry name" value="VOC"/>
    <property type="match status" value="1"/>
</dbReference>
<dbReference type="InterPro" id="IPR004360">
    <property type="entry name" value="Glyas_Fos-R_dOase_dom"/>
</dbReference>
<dbReference type="CDD" id="cd07262">
    <property type="entry name" value="VOC_like"/>
    <property type="match status" value="1"/>
</dbReference>
<feature type="domain" description="VOC" evidence="1">
    <location>
        <begin position="2"/>
        <end position="124"/>
    </location>
</feature>
<dbReference type="Pfam" id="PF00903">
    <property type="entry name" value="Glyoxalase"/>
    <property type="match status" value="1"/>
</dbReference>
<protein>
    <submittedName>
        <fullName evidence="2">VOC family protein</fullName>
    </submittedName>
</protein>
<comment type="caution">
    <text evidence="2">The sequence shown here is derived from an EMBL/GenBank/DDBJ whole genome shotgun (WGS) entry which is preliminary data.</text>
</comment>
<reference evidence="2" key="1">
    <citation type="submission" date="2023-05" db="EMBL/GenBank/DDBJ databases">
        <title>Whole genome sequence of Commensalibacter sp.</title>
        <authorList>
            <person name="Charoenyingcharoen P."/>
            <person name="Yukphan P."/>
        </authorList>
    </citation>
    <scope>NUCLEOTIDE SEQUENCE</scope>
    <source>
        <strain evidence="2">TBRC 10068</strain>
    </source>
</reference>
<accession>A0ABT6Q9G7</accession>
<dbReference type="EMBL" id="JASBAN010000001">
    <property type="protein sequence ID" value="MDI2113552.1"/>
    <property type="molecule type" value="Genomic_DNA"/>
</dbReference>
<dbReference type="PANTHER" id="PTHR35006">
    <property type="entry name" value="GLYOXALASE FAMILY PROTEIN (AFU_ORTHOLOGUE AFUA_5G14830)"/>
    <property type="match status" value="1"/>
</dbReference>
<evidence type="ECO:0000313" key="3">
    <source>
        <dbReference type="Proteomes" id="UP001431775"/>
    </source>
</evidence>
<organism evidence="2 3">
    <name type="scientific">Commensalibacter nepenthis</name>
    <dbReference type="NCBI Taxonomy" id="3043872"/>
    <lineage>
        <taxon>Bacteria</taxon>
        <taxon>Pseudomonadati</taxon>
        <taxon>Pseudomonadota</taxon>
        <taxon>Alphaproteobacteria</taxon>
        <taxon>Acetobacterales</taxon>
        <taxon>Acetobacteraceae</taxon>
    </lineage>
</organism>
<proteinExistence type="predicted"/>
<dbReference type="InterPro" id="IPR037523">
    <property type="entry name" value="VOC_core"/>
</dbReference>
<sequence>MLFSHVFVGSNDIEKSKKFYDALFKVVGVEAIGDTTGRLMYIKDNQLFGITKPIDGQTAIPGNGMTIGFSLDSEEQVNEWHQAGINHGGKSVEDPPGIREAGGKKMYLAYLRDPDGNKLCGFYSIR</sequence>
<evidence type="ECO:0000313" key="2">
    <source>
        <dbReference type="EMBL" id="MDI2113552.1"/>
    </source>
</evidence>
<keyword evidence="3" id="KW-1185">Reference proteome</keyword>